<accession>A0A3B9QV50</accession>
<dbReference type="EMBL" id="DMDD01000139">
    <property type="protein sequence ID" value="HAF72534.1"/>
    <property type="molecule type" value="Genomic_DNA"/>
</dbReference>
<evidence type="ECO:0000313" key="2">
    <source>
        <dbReference type="Proteomes" id="UP000260925"/>
    </source>
</evidence>
<dbReference type="Proteomes" id="UP000260925">
    <property type="component" value="Unassembled WGS sequence"/>
</dbReference>
<reference evidence="1 2" key="1">
    <citation type="journal article" date="2018" name="Nat. Biotechnol.">
        <title>A standardized bacterial taxonomy based on genome phylogeny substantially revises the tree of life.</title>
        <authorList>
            <person name="Parks D.H."/>
            <person name="Chuvochina M."/>
            <person name="Waite D.W."/>
            <person name="Rinke C."/>
            <person name="Skarshewski A."/>
            <person name="Chaumeil P.A."/>
            <person name="Hugenholtz P."/>
        </authorList>
    </citation>
    <scope>NUCLEOTIDE SEQUENCE [LARGE SCALE GENOMIC DNA]</scope>
    <source>
        <strain evidence="1">UBA9851</strain>
    </source>
</reference>
<comment type="caution">
    <text evidence="1">The sequence shown here is derived from an EMBL/GenBank/DDBJ whole genome shotgun (WGS) entry which is preliminary data.</text>
</comment>
<protein>
    <submittedName>
        <fullName evidence="1">Uncharacterized protein</fullName>
    </submittedName>
</protein>
<proteinExistence type="predicted"/>
<evidence type="ECO:0000313" key="1">
    <source>
        <dbReference type="EMBL" id="HAF72534.1"/>
    </source>
</evidence>
<dbReference type="AlphaFoldDB" id="A0A3B9QV50"/>
<sequence length="100" mass="11135">MSDLFAHKKRRARKTHRCDLCGTTIRPGDTYSHETGTADGRFLTWRNCAPCDEVISAASIDYYETDGVGVTADDAQVWAEDHPDDPVATAYIERTTSDHT</sequence>
<organism evidence="1 2">
    <name type="scientific">Corynebacterium variabile</name>
    <dbReference type="NCBI Taxonomy" id="1727"/>
    <lineage>
        <taxon>Bacteria</taxon>
        <taxon>Bacillati</taxon>
        <taxon>Actinomycetota</taxon>
        <taxon>Actinomycetes</taxon>
        <taxon>Mycobacteriales</taxon>
        <taxon>Corynebacteriaceae</taxon>
        <taxon>Corynebacterium</taxon>
    </lineage>
</organism>
<gene>
    <name evidence="1" type="ORF">DCL06_06265</name>
</gene>
<name>A0A3B9QV50_9CORY</name>